<dbReference type="EMBL" id="QSRA01000017">
    <property type="protein sequence ID" value="RGK80712.1"/>
    <property type="molecule type" value="Genomic_DNA"/>
</dbReference>
<dbReference type="PANTHER" id="PTHR43685:SF5">
    <property type="entry name" value="GLYCOSYLTRANSFERASE EPSE-RELATED"/>
    <property type="match status" value="1"/>
</dbReference>
<gene>
    <name evidence="5" type="ORF">DXC93_12030</name>
</gene>
<dbReference type="Gene3D" id="3.90.550.10">
    <property type="entry name" value="Spore Coat Polysaccharide Biosynthesis Protein SpsA, Chain A"/>
    <property type="match status" value="1"/>
</dbReference>
<keyword evidence="3 5" id="KW-0808">Transferase</keyword>
<keyword evidence="2" id="KW-0328">Glycosyltransferase</keyword>
<dbReference type="Pfam" id="PF00535">
    <property type="entry name" value="Glycos_transf_2"/>
    <property type="match status" value="1"/>
</dbReference>
<evidence type="ECO:0000256" key="3">
    <source>
        <dbReference type="ARBA" id="ARBA00022679"/>
    </source>
</evidence>
<sequence length="306" mass="36250">MSVYNENEHELMLAVNSILNQTYEEFEFIIVCDNPLNQRMVEIVYRIAEMDSRIKIVMNNRNVGLALSMNHGFEFATGNIIARMDADDISFPDRFEKQVECLNNSSYDLVWTSYIYIDENGKEQDDQVQIYSDSDVNKILPLRNIVHHPTVMMKRDAFVKAGLYRDFPCAQDYDLWLRMLCCGCKIHMMPENMLYYRVRNMSTTNRKKYQQLCTLNYIRKLYTERCKNGIDTYSYDSYLKDMERKGVGNRKIEDQFFKANYIISQSKKNLKKHNYAMAINGYIKAFIISKAYRKQLLLLIKRKLGR</sequence>
<dbReference type="Proteomes" id="UP000261324">
    <property type="component" value="Unassembled WGS sequence"/>
</dbReference>
<dbReference type="InterPro" id="IPR050834">
    <property type="entry name" value="Glycosyltransf_2"/>
</dbReference>
<accession>A0A3E4PKY6</accession>
<reference evidence="5 6" key="1">
    <citation type="submission" date="2018-08" db="EMBL/GenBank/DDBJ databases">
        <title>A genome reference for cultivated species of the human gut microbiota.</title>
        <authorList>
            <person name="Zou Y."/>
            <person name="Xue W."/>
            <person name="Luo G."/>
        </authorList>
    </citation>
    <scope>NUCLEOTIDE SEQUENCE [LARGE SCALE GENOMIC DNA]</scope>
    <source>
        <strain evidence="5 6">TF09-3</strain>
    </source>
</reference>
<feature type="domain" description="Glycosyltransferase 2-like" evidence="4">
    <location>
        <begin position="1"/>
        <end position="158"/>
    </location>
</feature>
<dbReference type="GO" id="GO:0016757">
    <property type="term" value="F:glycosyltransferase activity"/>
    <property type="evidence" value="ECO:0007669"/>
    <property type="project" value="UniProtKB-KW"/>
</dbReference>
<protein>
    <submittedName>
        <fullName evidence="5">Glycosyltransferase</fullName>
    </submittedName>
</protein>
<dbReference type="AlphaFoldDB" id="A0A3E4PKY6"/>
<comment type="similarity">
    <text evidence="1">Belongs to the glycosyltransferase 2 family.</text>
</comment>
<organism evidence="5 6">
    <name type="scientific">Dorea formicigenerans</name>
    <dbReference type="NCBI Taxonomy" id="39486"/>
    <lineage>
        <taxon>Bacteria</taxon>
        <taxon>Bacillati</taxon>
        <taxon>Bacillota</taxon>
        <taxon>Clostridia</taxon>
        <taxon>Lachnospirales</taxon>
        <taxon>Lachnospiraceae</taxon>
        <taxon>Dorea</taxon>
    </lineage>
</organism>
<name>A0A3E4PKY6_9FIRM</name>
<proteinExistence type="inferred from homology"/>
<evidence type="ECO:0000313" key="6">
    <source>
        <dbReference type="Proteomes" id="UP000261324"/>
    </source>
</evidence>
<evidence type="ECO:0000256" key="2">
    <source>
        <dbReference type="ARBA" id="ARBA00022676"/>
    </source>
</evidence>
<comment type="caution">
    <text evidence="5">The sequence shown here is derived from an EMBL/GenBank/DDBJ whole genome shotgun (WGS) entry which is preliminary data.</text>
</comment>
<evidence type="ECO:0000313" key="5">
    <source>
        <dbReference type="EMBL" id="RGK80712.1"/>
    </source>
</evidence>
<dbReference type="InterPro" id="IPR001173">
    <property type="entry name" value="Glyco_trans_2-like"/>
</dbReference>
<dbReference type="PANTHER" id="PTHR43685">
    <property type="entry name" value="GLYCOSYLTRANSFERASE"/>
    <property type="match status" value="1"/>
</dbReference>
<evidence type="ECO:0000259" key="4">
    <source>
        <dbReference type="Pfam" id="PF00535"/>
    </source>
</evidence>
<dbReference type="SUPFAM" id="SSF53448">
    <property type="entry name" value="Nucleotide-diphospho-sugar transferases"/>
    <property type="match status" value="1"/>
</dbReference>
<evidence type="ECO:0000256" key="1">
    <source>
        <dbReference type="ARBA" id="ARBA00006739"/>
    </source>
</evidence>
<dbReference type="InterPro" id="IPR029044">
    <property type="entry name" value="Nucleotide-diphossugar_trans"/>
</dbReference>